<gene>
    <name evidence="1" type="ORF">LEA_12437</name>
</gene>
<dbReference type="Gene3D" id="2.60.40.1120">
    <property type="entry name" value="Carboxypeptidase-like, regulatory domain"/>
    <property type="match status" value="1"/>
</dbReference>
<evidence type="ECO:0000313" key="1">
    <source>
        <dbReference type="EMBL" id="EKC61263.1"/>
    </source>
</evidence>
<feature type="non-terminal residue" evidence="1">
    <location>
        <position position="140"/>
    </location>
</feature>
<organism evidence="1">
    <name type="scientific">human gut metagenome</name>
    <dbReference type="NCBI Taxonomy" id="408170"/>
    <lineage>
        <taxon>unclassified sequences</taxon>
        <taxon>metagenomes</taxon>
        <taxon>organismal metagenomes</taxon>
    </lineage>
</organism>
<accession>K1SUG7</accession>
<dbReference type="SUPFAM" id="SSF56935">
    <property type="entry name" value="Porins"/>
    <property type="match status" value="1"/>
</dbReference>
<protein>
    <recommendedName>
        <fullName evidence="2">SusC/RagA family TonB-linked outer membrane protein</fullName>
    </recommendedName>
</protein>
<proteinExistence type="predicted"/>
<dbReference type="SUPFAM" id="SSF49464">
    <property type="entry name" value="Carboxypeptidase regulatory domain-like"/>
    <property type="match status" value="1"/>
</dbReference>
<dbReference type="Gene3D" id="2.170.130.10">
    <property type="entry name" value="TonB-dependent receptor, plug domain"/>
    <property type="match status" value="1"/>
</dbReference>
<dbReference type="InterPro" id="IPR037066">
    <property type="entry name" value="Plug_dom_sf"/>
</dbReference>
<evidence type="ECO:0008006" key="2">
    <source>
        <dbReference type="Google" id="ProtNLM"/>
    </source>
</evidence>
<dbReference type="FunFam" id="2.60.40.1120:FF:000003">
    <property type="entry name" value="Outer membrane protein Omp121"/>
    <property type="match status" value="1"/>
</dbReference>
<dbReference type="AlphaFoldDB" id="K1SUG7"/>
<dbReference type="EMBL" id="AJWY01008418">
    <property type="protein sequence ID" value="EKC61263.1"/>
    <property type="molecule type" value="Genomic_DNA"/>
</dbReference>
<comment type="caution">
    <text evidence="1">The sequence shown here is derived from an EMBL/GenBank/DDBJ whole genome shotgun (WGS) entry which is preliminary data.</text>
</comment>
<sequence>MSTNAFAQRLTATGKVTDAAGLEVIGASVLEKGTANGVVTNLDGEFSLSVGQNATLVISFIGYKTIEVKATTNMNITLQEDNELLDEVVVIGYGSVKRKDVTTAVSTVSTKDLDQRPIVSAAQALQGKAAGVSVMQPSGE</sequence>
<reference evidence="1" key="1">
    <citation type="journal article" date="2013" name="Environ. Microbiol.">
        <title>Microbiota from the distal guts of lean and obese adolescents exhibit partial functional redundancy besides clear differences in community structure.</title>
        <authorList>
            <person name="Ferrer M."/>
            <person name="Ruiz A."/>
            <person name="Lanza F."/>
            <person name="Haange S.B."/>
            <person name="Oberbach A."/>
            <person name="Till H."/>
            <person name="Bargiela R."/>
            <person name="Campoy C."/>
            <person name="Segura M.T."/>
            <person name="Richter M."/>
            <person name="von Bergen M."/>
            <person name="Seifert J."/>
            <person name="Suarez A."/>
        </authorList>
    </citation>
    <scope>NUCLEOTIDE SEQUENCE</scope>
</reference>
<dbReference type="Pfam" id="PF13715">
    <property type="entry name" value="CarbopepD_reg_2"/>
    <property type="match status" value="1"/>
</dbReference>
<name>K1SUG7_9ZZZZ</name>
<dbReference type="InterPro" id="IPR008969">
    <property type="entry name" value="CarboxyPept-like_regulatory"/>
</dbReference>